<dbReference type="Gramene" id="LPERR02G17990.3">
    <property type="protein sequence ID" value="LPERR02G17990.3"/>
    <property type="gene ID" value="LPERR02G17990"/>
</dbReference>
<dbReference type="PROSITE" id="PS50846">
    <property type="entry name" value="HMA_2"/>
    <property type="match status" value="2"/>
</dbReference>
<dbReference type="GO" id="GO:0046872">
    <property type="term" value="F:metal ion binding"/>
    <property type="evidence" value="ECO:0007669"/>
    <property type="project" value="InterPro"/>
</dbReference>
<protein>
    <recommendedName>
        <fullName evidence="1">HMA domain-containing protein</fullName>
    </recommendedName>
</protein>
<proteinExistence type="predicted"/>
<evidence type="ECO:0000313" key="3">
    <source>
        <dbReference type="Proteomes" id="UP000032180"/>
    </source>
</evidence>
<dbReference type="EnsemblPlants" id="LPERR02G17990.3">
    <property type="protein sequence ID" value="LPERR02G17990.3"/>
    <property type="gene ID" value="LPERR02G17990"/>
</dbReference>
<sequence length="327" mass="35968">MAKKIVIKVNMANDKCRSKAMALVASTGGVVSVELAGDDKSKFVVVGDVDSIKLTNALRKKVDGSAQLVEVGEAKKEEKKKEEEKKKDELVAVYQPGYYCHPYMYHHPGYGPYGCPCGCNPKPEREAKKEEKKKEEEKKKDEPVAVYQPGYYYTPYYHHPGYGPYGCPCGCNPKPESTCSIINSGQGTLLQPKLNTACQKKIVIKVNMANDKCRSKAMALVASTGGVVSVELAGDDKSKFVVVGDVDSIKLTNALRKKVDGSAQLVEVGEAKKEEKKKEEEKKKDEPVAVYQPGYYCHPYMYHHPGYGPYGCPCGCNPKPESTCSIM</sequence>
<dbReference type="eggNOG" id="KOG0017">
    <property type="taxonomic scope" value="Eukaryota"/>
</dbReference>
<dbReference type="PANTHER" id="PTHR46932">
    <property type="entry name" value="HEAVY METAL-ASSOCIATED ISOPRENYLATED PLANT PROTEIN 47"/>
    <property type="match status" value="1"/>
</dbReference>
<keyword evidence="3" id="KW-1185">Reference proteome</keyword>
<dbReference type="STRING" id="77586.A0A0D9VHM9"/>
<name>A0A0D9VHM9_9ORYZ</name>
<evidence type="ECO:0000259" key="1">
    <source>
        <dbReference type="PROSITE" id="PS50846"/>
    </source>
</evidence>
<organism evidence="2 3">
    <name type="scientific">Leersia perrieri</name>
    <dbReference type="NCBI Taxonomy" id="77586"/>
    <lineage>
        <taxon>Eukaryota</taxon>
        <taxon>Viridiplantae</taxon>
        <taxon>Streptophyta</taxon>
        <taxon>Embryophyta</taxon>
        <taxon>Tracheophyta</taxon>
        <taxon>Spermatophyta</taxon>
        <taxon>Magnoliopsida</taxon>
        <taxon>Liliopsida</taxon>
        <taxon>Poales</taxon>
        <taxon>Poaceae</taxon>
        <taxon>BOP clade</taxon>
        <taxon>Oryzoideae</taxon>
        <taxon>Oryzeae</taxon>
        <taxon>Oryzinae</taxon>
        <taxon>Leersia</taxon>
    </lineage>
</organism>
<evidence type="ECO:0000313" key="2">
    <source>
        <dbReference type="EnsemblPlants" id="LPERR02G17990.3"/>
    </source>
</evidence>
<feature type="domain" description="HMA" evidence="1">
    <location>
        <begin position="199"/>
        <end position="267"/>
    </location>
</feature>
<reference evidence="2 3" key="1">
    <citation type="submission" date="2012-08" db="EMBL/GenBank/DDBJ databases">
        <title>Oryza genome evolution.</title>
        <authorList>
            <person name="Wing R.A."/>
        </authorList>
    </citation>
    <scope>NUCLEOTIDE SEQUENCE</scope>
</reference>
<feature type="domain" description="HMA" evidence="1">
    <location>
        <begin position="2"/>
        <end position="70"/>
    </location>
</feature>
<dbReference type="Proteomes" id="UP000032180">
    <property type="component" value="Chromosome 2"/>
</dbReference>
<accession>A0A0D9VHM9</accession>
<dbReference type="PANTHER" id="PTHR46932:SF9">
    <property type="entry name" value="OS02G0585100 PROTEIN"/>
    <property type="match status" value="1"/>
</dbReference>
<reference evidence="3" key="2">
    <citation type="submission" date="2013-12" db="EMBL/GenBank/DDBJ databases">
        <authorList>
            <person name="Yu Y."/>
            <person name="Lee S."/>
            <person name="de Baynast K."/>
            <person name="Wissotski M."/>
            <person name="Liu L."/>
            <person name="Talag J."/>
            <person name="Goicoechea J."/>
            <person name="Angelova A."/>
            <person name="Jetty R."/>
            <person name="Kudrna D."/>
            <person name="Golser W."/>
            <person name="Rivera L."/>
            <person name="Zhang J."/>
            <person name="Wing R."/>
        </authorList>
    </citation>
    <scope>NUCLEOTIDE SEQUENCE</scope>
</reference>
<dbReference type="InterPro" id="IPR006121">
    <property type="entry name" value="HMA_dom"/>
</dbReference>
<dbReference type="AlphaFoldDB" id="A0A0D9VHM9"/>
<dbReference type="Gene3D" id="3.30.70.100">
    <property type="match status" value="2"/>
</dbReference>
<reference evidence="2" key="3">
    <citation type="submission" date="2015-04" db="UniProtKB">
        <authorList>
            <consortium name="EnsemblPlants"/>
        </authorList>
    </citation>
    <scope>IDENTIFICATION</scope>
</reference>
<dbReference type="InterPro" id="IPR042885">
    <property type="entry name" value="HIPP47/16"/>
</dbReference>